<dbReference type="AlphaFoldDB" id="A0A1G2H7S5"/>
<evidence type="ECO:0000313" key="4">
    <source>
        <dbReference type="Proteomes" id="UP000177932"/>
    </source>
</evidence>
<accession>A0A1G2H7S5</accession>
<organism evidence="3 4">
    <name type="scientific">Candidatus Spechtbacteria bacterium RIFCSPHIGHO2_01_FULL_43_30</name>
    <dbReference type="NCBI Taxonomy" id="1802158"/>
    <lineage>
        <taxon>Bacteria</taxon>
        <taxon>Candidatus Spechtiibacteriota</taxon>
    </lineage>
</organism>
<reference evidence="3 4" key="1">
    <citation type="journal article" date="2016" name="Nat. Commun.">
        <title>Thousands of microbial genomes shed light on interconnected biogeochemical processes in an aquifer system.</title>
        <authorList>
            <person name="Anantharaman K."/>
            <person name="Brown C.T."/>
            <person name="Hug L.A."/>
            <person name="Sharon I."/>
            <person name="Castelle C.J."/>
            <person name="Probst A.J."/>
            <person name="Thomas B.C."/>
            <person name="Singh A."/>
            <person name="Wilkins M.J."/>
            <person name="Karaoz U."/>
            <person name="Brodie E.L."/>
            <person name="Williams K.H."/>
            <person name="Hubbard S.S."/>
            <person name="Banfield J.F."/>
        </authorList>
    </citation>
    <scope>NUCLEOTIDE SEQUENCE [LARGE SCALE GENOMIC DNA]</scope>
</reference>
<protein>
    <recommendedName>
        <fullName evidence="5">DDH domain-containing protein</fullName>
    </recommendedName>
</protein>
<dbReference type="InterPro" id="IPR001667">
    <property type="entry name" value="DDH_dom"/>
</dbReference>
<sequence>MSFDREFEEVSKLLREKKRILLAIHQRPDGDAIGSMIGMFLAISELGDKDVVMFSKDPVPDNFKFLPCWDLIMEEIPRGFSPDILIGLDYGDFGRLGVDENTVRNSIIITFDHHPLNKQKGDVMIIDPLLSSTCELVYNFLIHEGYTISSGAAEALLMGIFTDTGGFSHINTTVKTLSVSAELLGLGVYIKNLHKHAFSNRSLSSVRVWGYVLQNIRYCKDIGMCYAGIDMRGFEELGSRLDDFEGVVNIMNMPPEAFFSLLLIEHKPAVIKGSMRSEPFKRGLGGKGDGAGVDVSKIAKELGGGGHRYAAGFEISGETLENVVEYVKKVAVGVV</sequence>
<proteinExistence type="predicted"/>
<dbReference type="Gene3D" id="3.90.1640.10">
    <property type="entry name" value="inorganic pyrophosphatase (n-terminal core)"/>
    <property type="match status" value="1"/>
</dbReference>
<name>A0A1G2H7S5_9BACT</name>
<comment type="caution">
    <text evidence="3">The sequence shown here is derived from an EMBL/GenBank/DDBJ whole genome shotgun (WGS) entry which is preliminary data.</text>
</comment>
<evidence type="ECO:0008006" key="5">
    <source>
        <dbReference type="Google" id="ProtNLM"/>
    </source>
</evidence>
<dbReference type="Gene3D" id="3.10.310.30">
    <property type="match status" value="1"/>
</dbReference>
<evidence type="ECO:0000259" key="1">
    <source>
        <dbReference type="Pfam" id="PF01368"/>
    </source>
</evidence>
<dbReference type="Pfam" id="PF01368">
    <property type="entry name" value="DHH"/>
    <property type="match status" value="1"/>
</dbReference>
<dbReference type="SUPFAM" id="SSF64182">
    <property type="entry name" value="DHH phosphoesterases"/>
    <property type="match status" value="1"/>
</dbReference>
<dbReference type="InterPro" id="IPR003156">
    <property type="entry name" value="DHHA1_dom"/>
</dbReference>
<dbReference type="InterPro" id="IPR038763">
    <property type="entry name" value="DHH_sf"/>
</dbReference>
<dbReference type="EMBL" id="MHOD01000011">
    <property type="protein sequence ID" value="OGZ58311.1"/>
    <property type="molecule type" value="Genomic_DNA"/>
</dbReference>
<feature type="domain" description="DDH" evidence="1">
    <location>
        <begin position="19"/>
        <end position="160"/>
    </location>
</feature>
<dbReference type="PANTHER" id="PTHR47618">
    <property type="entry name" value="BIFUNCTIONAL OLIGORIBONUCLEASE AND PAP PHOSPHATASE NRNA"/>
    <property type="match status" value="1"/>
</dbReference>
<evidence type="ECO:0000313" key="3">
    <source>
        <dbReference type="EMBL" id="OGZ58311.1"/>
    </source>
</evidence>
<feature type="domain" description="DHHA1" evidence="2">
    <location>
        <begin position="271"/>
        <end position="330"/>
    </location>
</feature>
<dbReference type="PANTHER" id="PTHR47618:SF1">
    <property type="entry name" value="BIFUNCTIONAL OLIGORIBONUCLEASE AND PAP PHOSPHATASE NRNA"/>
    <property type="match status" value="1"/>
</dbReference>
<dbReference type="InterPro" id="IPR051319">
    <property type="entry name" value="Oligoribo/pAp-PDE_c-di-AMP_PDE"/>
</dbReference>
<gene>
    <name evidence="3" type="ORF">A2827_01030</name>
</gene>
<evidence type="ECO:0000259" key="2">
    <source>
        <dbReference type="Pfam" id="PF02272"/>
    </source>
</evidence>
<dbReference type="GO" id="GO:0003676">
    <property type="term" value="F:nucleic acid binding"/>
    <property type="evidence" value="ECO:0007669"/>
    <property type="project" value="InterPro"/>
</dbReference>
<dbReference type="Pfam" id="PF02272">
    <property type="entry name" value="DHHA1"/>
    <property type="match status" value="1"/>
</dbReference>
<dbReference type="STRING" id="1802158.A2827_01030"/>
<dbReference type="Proteomes" id="UP000177932">
    <property type="component" value="Unassembled WGS sequence"/>
</dbReference>